<keyword evidence="3" id="KW-1185">Reference proteome</keyword>
<dbReference type="AlphaFoldDB" id="A0A852ZTY7"/>
<dbReference type="Proteomes" id="UP000579605">
    <property type="component" value="Unassembled WGS sequence"/>
</dbReference>
<organism evidence="2 3">
    <name type="scientific">Actinopolymorpha rutila</name>
    <dbReference type="NCBI Taxonomy" id="446787"/>
    <lineage>
        <taxon>Bacteria</taxon>
        <taxon>Bacillati</taxon>
        <taxon>Actinomycetota</taxon>
        <taxon>Actinomycetes</taxon>
        <taxon>Propionibacteriales</taxon>
        <taxon>Actinopolymorphaceae</taxon>
        <taxon>Actinopolymorpha</taxon>
    </lineage>
</organism>
<reference evidence="2 3" key="1">
    <citation type="submission" date="2020-07" db="EMBL/GenBank/DDBJ databases">
        <title>Sequencing the genomes of 1000 actinobacteria strains.</title>
        <authorList>
            <person name="Klenk H.-P."/>
        </authorList>
    </citation>
    <scope>NUCLEOTIDE SEQUENCE [LARGE SCALE GENOMIC DNA]</scope>
    <source>
        <strain evidence="2 3">DSM 18448</strain>
    </source>
</reference>
<feature type="compositionally biased region" description="Basic and acidic residues" evidence="1">
    <location>
        <begin position="1"/>
        <end position="14"/>
    </location>
</feature>
<feature type="compositionally biased region" description="Polar residues" evidence="1">
    <location>
        <begin position="15"/>
        <end position="26"/>
    </location>
</feature>
<comment type="caution">
    <text evidence="2">The sequence shown here is derived from an EMBL/GenBank/DDBJ whole genome shotgun (WGS) entry which is preliminary data.</text>
</comment>
<evidence type="ECO:0000256" key="1">
    <source>
        <dbReference type="SAM" id="MobiDB-lite"/>
    </source>
</evidence>
<name>A0A852ZTY7_9ACTN</name>
<protein>
    <submittedName>
        <fullName evidence="2">Uncharacterized protein</fullName>
    </submittedName>
</protein>
<proteinExistence type="predicted"/>
<accession>A0A852ZTY7</accession>
<evidence type="ECO:0000313" key="2">
    <source>
        <dbReference type="EMBL" id="NYH92460.1"/>
    </source>
</evidence>
<sequence length="59" mass="6242">MSDSEKKVEVRKTLDANTTQAVTGKQNAEPAAAEQKSDGEANLRDELRAITTAQPAANA</sequence>
<dbReference type="RefSeq" id="WP_179789887.1">
    <property type="nucleotide sequence ID" value="NZ_BAAARR010000005.1"/>
</dbReference>
<feature type="region of interest" description="Disordered" evidence="1">
    <location>
        <begin position="1"/>
        <end position="41"/>
    </location>
</feature>
<evidence type="ECO:0000313" key="3">
    <source>
        <dbReference type="Proteomes" id="UP000579605"/>
    </source>
</evidence>
<gene>
    <name evidence="2" type="ORF">F4554_005098</name>
</gene>
<dbReference type="EMBL" id="JACBZH010000001">
    <property type="protein sequence ID" value="NYH92460.1"/>
    <property type="molecule type" value="Genomic_DNA"/>
</dbReference>